<keyword evidence="3" id="KW-0812">Transmembrane</keyword>
<feature type="transmembrane region" description="Helical" evidence="3">
    <location>
        <begin position="12"/>
        <end position="31"/>
    </location>
</feature>
<evidence type="ECO:0000313" key="6">
    <source>
        <dbReference type="Proteomes" id="UP000192257"/>
    </source>
</evidence>
<keyword evidence="2 5" id="KW-0378">Hydrolase</keyword>
<dbReference type="VEuPathDB" id="TriTrypDB:TM35_000121990"/>
<comment type="similarity">
    <text evidence="1 2">Belongs to the glycosyl hydrolase 31 family.</text>
</comment>
<dbReference type="OrthoDB" id="10070917at2759"/>
<dbReference type="GO" id="GO:0005975">
    <property type="term" value="P:carbohydrate metabolic process"/>
    <property type="evidence" value="ECO:0007669"/>
    <property type="project" value="InterPro"/>
</dbReference>
<comment type="caution">
    <text evidence="5">The sequence shown here is derived from an EMBL/GenBank/DDBJ whole genome shotgun (WGS) entry which is preliminary data.</text>
</comment>
<dbReference type="Proteomes" id="UP000192257">
    <property type="component" value="Unassembled WGS sequence"/>
</dbReference>
<keyword evidence="2" id="KW-0326">Glycosidase</keyword>
<accession>A0A1X0NXL1</accession>
<dbReference type="InterPro" id="IPR000322">
    <property type="entry name" value="Glyco_hydro_31_TIM"/>
</dbReference>
<dbReference type="InterPro" id="IPR017853">
    <property type="entry name" value="GH"/>
</dbReference>
<name>A0A1X0NXL1_9TRYP</name>
<keyword evidence="3" id="KW-0472">Membrane</keyword>
<evidence type="ECO:0000259" key="4">
    <source>
        <dbReference type="Pfam" id="PF01055"/>
    </source>
</evidence>
<dbReference type="SUPFAM" id="SSF51445">
    <property type="entry name" value="(Trans)glycosidases"/>
    <property type="match status" value="1"/>
</dbReference>
<proteinExistence type="inferred from homology"/>
<dbReference type="GeneID" id="39984954"/>
<dbReference type="AlphaFoldDB" id="A0A1X0NXL1"/>
<evidence type="ECO:0000256" key="2">
    <source>
        <dbReference type="RuleBase" id="RU361185"/>
    </source>
</evidence>
<dbReference type="Pfam" id="PF01055">
    <property type="entry name" value="Glyco_hydro_31_2nd"/>
    <property type="match status" value="1"/>
</dbReference>
<sequence>MVSVRRRRRRDSILLALFVFWIVVFLIRQLLRRIDYENEAKELDKKIISYINRYMKLPIAAYPPWIHGLWLHVPATIYSVDGILEFVQQFNREKIGIGVVLVEHGRNLFMQNPSETFHFKSLVEQLHVMGFHVVTSVDSFVRHGTQEFWECKKRSLLLLAPGGESISWQYTSDGITTNIFKGGLLDFTNAEALQWYHQRLDQIFQTGVNGLWNEAMDGVLSSAFGHGVQGWSGFVDSAIYANDYYYQTFDYGREKNGFNFITSFLPVDSLSPVSIPRPFGPTDISFVTFIRSYPFSFSGLEDALFSLEQSLERGYINVGVEPRGLLEGGVEAALRWMQLMALCPVTILPSQLKEQAKAQFPAQFESFFLEIEKLTQMHEMLRPYYFSLGSLTFFHQFHQQNKTEQKAPIPFVMQPVQVGEGVNEMRGFCVGTELFFVPVIAPAILNGEDLQAVQRFSVSFPTDIGPWQPHTDSQLPPMVYPGGSTAQFTINVTQMLLFQRCGGIIPMRTPSIPDVLTFLIESPHLSLYPTRYVPFDEMERELVNGKDKEFVIFYSEEGKRHLLWYSVELVEHKFWLNFNGTTFGKKTILCVRGSVLAEEVDENGYEKTNSINHFSELVASDTSAMFSTEEKNCFYSSIMAIESVARIGPFNTNQ</sequence>
<dbReference type="EMBL" id="NBCO01000012">
    <property type="protein sequence ID" value="ORC89424.1"/>
    <property type="molecule type" value="Genomic_DNA"/>
</dbReference>
<dbReference type="GO" id="GO:0004553">
    <property type="term" value="F:hydrolase activity, hydrolyzing O-glycosyl compounds"/>
    <property type="evidence" value="ECO:0007669"/>
    <property type="project" value="InterPro"/>
</dbReference>
<keyword evidence="3" id="KW-1133">Transmembrane helix</keyword>
<organism evidence="5 6">
    <name type="scientific">Trypanosoma theileri</name>
    <dbReference type="NCBI Taxonomy" id="67003"/>
    <lineage>
        <taxon>Eukaryota</taxon>
        <taxon>Discoba</taxon>
        <taxon>Euglenozoa</taxon>
        <taxon>Kinetoplastea</taxon>
        <taxon>Metakinetoplastina</taxon>
        <taxon>Trypanosomatida</taxon>
        <taxon>Trypanosomatidae</taxon>
        <taxon>Trypanosoma</taxon>
    </lineage>
</organism>
<evidence type="ECO:0000256" key="1">
    <source>
        <dbReference type="ARBA" id="ARBA00007806"/>
    </source>
</evidence>
<feature type="domain" description="Glycoside hydrolase family 31 TIM barrel" evidence="4">
    <location>
        <begin position="62"/>
        <end position="215"/>
    </location>
</feature>
<keyword evidence="6" id="KW-1185">Reference proteome</keyword>
<evidence type="ECO:0000313" key="5">
    <source>
        <dbReference type="EMBL" id="ORC89424.1"/>
    </source>
</evidence>
<evidence type="ECO:0000256" key="3">
    <source>
        <dbReference type="SAM" id="Phobius"/>
    </source>
</evidence>
<dbReference type="RefSeq" id="XP_028883490.1">
    <property type="nucleotide sequence ID" value="XM_029025174.1"/>
</dbReference>
<protein>
    <submittedName>
        <fullName evidence="5">Glycosyl hydrolase, family 31 protein</fullName>
    </submittedName>
</protein>
<dbReference type="Gene3D" id="3.20.20.80">
    <property type="entry name" value="Glycosidases"/>
    <property type="match status" value="1"/>
</dbReference>
<reference evidence="5 6" key="1">
    <citation type="submission" date="2017-03" db="EMBL/GenBank/DDBJ databases">
        <title>An alternative strategy for trypanosome survival in the mammalian bloodstream revealed through genome and transcriptome analysis of the ubiquitous bovine parasite Trypanosoma (Megatrypanum) theileri.</title>
        <authorList>
            <person name="Kelly S."/>
            <person name="Ivens A."/>
            <person name="Mott A."/>
            <person name="O'Neill E."/>
            <person name="Emms D."/>
            <person name="Macleod O."/>
            <person name="Voorheis P."/>
            <person name="Matthews J."/>
            <person name="Matthews K."/>
            <person name="Carrington M."/>
        </authorList>
    </citation>
    <scope>NUCLEOTIDE SEQUENCE [LARGE SCALE GENOMIC DNA]</scope>
    <source>
        <strain evidence="5">Edinburgh</strain>
    </source>
</reference>
<gene>
    <name evidence="5" type="ORF">TM35_000121990</name>
</gene>